<feature type="compositionally biased region" description="Low complexity" evidence="4">
    <location>
        <begin position="312"/>
        <end position="323"/>
    </location>
</feature>
<dbReference type="SMART" id="SM00413">
    <property type="entry name" value="ETS"/>
    <property type="match status" value="1"/>
</dbReference>
<feature type="domain" description="ETS" evidence="5">
    <location>
        <begin position="37"/>
        <end position="117"/>
    </location>
</feature>
<dbReference type="PROSITE" id="PS50061">
    <property type="entry name" value="ETS_DOMAIN_3"/>
    <property type="match status" value="1"/>
</dbReference>
<dbReference type="Pfam" id="PF00178">
    <property type="entry name" value="Ets"/>
    <property type="match status" value="1"/>
</dbReference>
<dbReference type="InterPro" id="IPR036390">
    <property type="entry name" value="WH_DNA-bd_sf"/>
</dbReference>
<evidence type="ECO:0000313" key="7">
    <source>
        <dbReference type="Proteomes" id="UP000728032"/>
    </source>
</evidence>
<dbReference type="GO" id="GO:0000981">
    <property type="term" value="F:DNA-binding transcription factor activity, RNA polymerase II-specific"/>
    <property type="evidence" value="ECO:0007669"/>
    <property type="project" value="TreeGrafter"/>
</dbReference>
<sequence>MAFYPLFRQQLHGDHHSIPRSIGYIDSLLPGRMETNITLWQFLLELLLNNQYKNIITWTNTDGEFKLVNAEEVARLWGLRKNKHNMNYDKLSRALRYYYDKNIIKKVLGQKFVYRFVAFPEIVKMESRVPFHQKMESMGASNGAVSAQPTVTTVANTGVSLLANHHHHHHSSHPLQHHNSNAHLFHSNHLSSDEPTDLSCKSNASNGSTISGNNCINNNNTKTINKNHKRLHNEHIDSECGSEGADSDSTSVSVGHHHIKRSKGSSLRQITAPRPSSRSPSPSNRSTASSPASAESSTSSHGCSPVNGGGKSSSKGLTKALTKFKPKPPPITGIPTSPTRFSHAFAQSLQTPIVTFASPFLGKATHSAAMLPNAFSFWNSLSPLMLSPRYTTNGTHFQFPGVGHHPGAGGGPATPTSFGLSLSPLFAGPPYSPFDPQILFSPSSKSISVLQ</sequence>
<evidence type="ECO:0000256" key="4">
    <source>
        <dbReference type="SAM" id="MobiDB-lite"/>
    </source>
</evidence>
<evidence type="ECO:0000256" key="3">
    <source>
        <dbReference type="RuleBase" id="RU004019"/>
    </source>
</evidence>
<dbReference type="AlphaFoldDB" id="A0A7R9L9U6"/>
<gene>
    <name evidence="6" type="ORF">ONB1V03_LOCUS986</name>
</gene>
<dbReference type="FunFam" id="1.10.10.10:FF:000556">
    <property type="entry name" value="ELK1, member of ETS oncogene family"/>
    <property type="match status" value="1"/>
</dbReference>
<keyword evidence="2 3" id="KW-0238">DNA-binding</keyword>
<dbReference type="PROSITE" id="PS00345">
    <property type="entry name" value="ETS_DOMAIN_1"/>
    <property type="match status" value="1"/>
</dbReference>
<comment type="similarity">
    <text evidence="1 3">Belongs to the ETS family.</text>
</comment>
<dbReference type="EMBL" id="OC914944">
    <property type="protein sequence ID" value="CAD7637721.1"/>
    <property type="molecule type" value="Genomic_DNA"/>
</dbReference>
<reference evidence="6" key="1">
    <citation type="submission" date="2020-11" db="EMBL/GenBank/DDBJ databases">
        <authorList>
            <person name="Tran Van P."/>
        </authorList>
    </citation>
    <scope>NUCLEOTIDE SEQUENCE</scope>
</reference>
<feature type="region of interest" description="Disordered" evidence="4">
    <location>
        <begin position="185"/>
        <end position="219"/>
    </location>
</feature>
<evidence type="ECO:0000313" key="6">
    <source>
        <dbReference type="EMBL" id="CAD7637721.1"/>
    </source>
</evidence>
<dbReference type="SUPFAM" id="SSF46785">
    <property type="entry name" value="Winged helix' DNA-binding domain"/>
    <property type="match status" value="1"/>
</dbReference>
<keyword evidence="3" id="KW-0539">Nucleus</keyword>
<dbReference type="Gene3D" id="1.10.10.10">
    <property type="entry name" value="Winged helix-like DNA-binding domain superfamily/Winged helix DNA-binding domain"/>
    <property type="match status" value="1"/>
</dbReference>
<evidence type="ECO:0000256" key="1">
    <source>
        <dbReference type="ARBA" id="ARBA00005562"/>
    </source>
</evidence>
<keyword evidence="7" id="KW-1185">Reference proteome</keyword>
<dbReference type="GO" id="GO:0005634">
    <property type="term" value="C:nucleus"/>
    <property type="evidence" value="ECO:0007669"/>
    <property type="project" value="UniProtKB-SubCell"/>
</dbReference>
<dbReference type="InterPro" id="IPR000418">
    <property type="entry name" value="Ets_dom"/>
</dbReference>
<dbReference type="GO" id="GO:0043565">
    <property type="term" value="F:sequence-specific DNA binding"/>
    <property type="evidence" value="ECO:0007669"/>
    <property type="project" value="InterPro"/>
</dbReference>
<comment type="subcellular location">
    <subcellularLocation>
        <location evidence="3">Nucleus</location>
    </subcellularLocation>
</comment>
<feature type="compositionally biased region" description="Low complexity" evidence="4">
    <location>
        <begin position="272"/>
        <end position="300"/>
    </location>
</feature>
<feature type="compositionally biased region" description="Low complexity" evidence="4">
    <location>
        <begin position="205"/>
        <end position="219"/>
    </location>
</feature>
<evidence type="ECO:0000256" key="2">
    <source>
        <dbReference type="ARBA" id="ARBA00023125"/>
    </source>
</evidence>
<name>A0A7R9L9U6_9ACAR</name>
<dbReference type="PROSITE" id="PS00346">
    <property type="entry name" value="ETS_DOMAIN_2"/>
    <property type="match status" value="1"/>
</dbReference>
<evidence type="ECO:0000259" key="5">
    <source>
        <dbReference type="PROSITE" id="PS50061"/>
    </source>
</evidence>
<dbReference type="EMBL" id="CAJPVJ010000119">
    <property type="protein sequence ID" value="CAG2161252.1"/>
    <property type="molecule type" value="Genomic_DNA"/>
</dbReference>
<accession>A0A7R9L9U6</accession>
<dbReference type="PRINTS" id="PR00454">
    <property type="entry name" value="ETSDOMAIN"/>
</dbReference>
<dbReference type="Proteomes" id="UP000728032">
    <property type="component" value="Unassembled WGS sequence"/>
</dbReference>
<dbReference type="InterPro" id="IPR036388">
    <property type="entry name" value="WH-like_DNA-bd_sf"/>
</dbReference>
<dbReference type="InterPro" id="IPR046328">
    <property type="entry name" value="ETS_fam"/>
</dbReference>
<feature type="region of interest" description="Disordered" evidence="4">
    <location>
        <begin position="237"/>
        <end position="332"/>
    </location>
</feature>
<dbReference type="PANTHER" id="PTHR11849:SF133">
    <property type="entry name" value="ETS DOMAIN-CONTAINING PROTEIN"/>
    <property type="match status" value="1"/>
</dbReference>
<organism evidence="6">
    <name type="scientific">Oppiella nova</name>
    <dbReference type="NCBI Taxonomy" id="334625"/>
    <lineage>
        <taxon>Eukaryota</taxon>
        <taxon>Metazoa</taxon>
        <taxon>Ecdysozoa</taxon>
        <taxon>Arthropoda</taxon>
        <taxon>Chelicerata</taxon>
        <taxon>Arachnida</taxon>
        <taxon>Acari</taxon>
        <taxon>Acariformes</taxon>
        <taxon>Sarcoptiformes</taxon>
        <taxon>Oribatida</taxon>
        <taxon>Brachypylina</taxon>
        <taxon>Oppioidea</taxon>
        <taxon>Oppiidae</taxon>
        <taxon>Oppiella</taxon>
    </lineage>
</organism>
<protein>
    <recommendedName>
        <fullName evidence="5">ETS domain-containing protein</fullName>
    </recommendedName>
</protein>
<proteinExistence type="inferred from homology"/>
<dbReference type="GO" id="GO:0030154">
    <property type="term" value="P:cell differentiation"/>
    <property type="evidence" value="ECO:0007669"/>
    <property type="project" value="TreeGrafter"/>
</dbReference>
<dbReference type="PANTHER" id="PTHR11849">
    <property type="entry name" value="ETS"/>
    <property type="match status" value="1"/>
</dbReference>
<dbReference type="OrthoDB" id="10067219at2759"/>